<feature type="compositionally biased region" description="Basic residues" evidence="1">
    <location>
        <begin position="78"/>
        <end position="87"/>
    </location>
</feature>
<name>A0A9W8JUA9_9AGAR</name>
<comment type="caution">
    <text evidence="3">The sequence shown here is derived from an EMBL/GenBank/DDBJ whole genome shotgun (WGS) entry which is preliminary data.</text>
</comment>
<feature type="compositionally biased region" description="Polar residues" evidence="1">
    <location>
        <begin position="42"/>
        <end position="51"/>
    </location>
</feature>
<feature type="region of interest" description="Disordered" evidence="1">
    <location>
        <begin position="42"/>
        <end position="337"/>
    </location>
</feature>
<protein>
    <recommendedName>
        <fullName evidence="2">DUF6532 domain-containing protein</fullName>
    </recommendedName>
</protein>
<feature type="compositionally biased region" description="Polar residues" evidence="1">
    <location>
        <begin position="214"/>
        <end position="291"/>
    </location>
</feature>
<dbReference type="InterPro" id="IPR045341">
    <property type="entry name" value="DUF6532"/>
</dbReference>
<gene>
    <name evidence="3" type="ORF">NLJ89_g9027</name>
</gene>
<dbReference type="Proteomes" id="UP001148786">
    <property type="component" value="Unassembled WGS sequence"/>
</dbReference>
<evidence type="ECO:0000256" key="1">
    <source>
        <dbReference type="SAM" id="MobiDB-lite"/>
    </source>
</evidence>
<reference evidence="3" key="1">
    <citation type="submission" date="2022-07" db="EMBL/GenBank/DDBJ databases">
        <title>Genome Sequence of Agrocybe chaxingu.</title>
        <authorList>
            <person name="Buettner E."/>
        </authorList>
    </citation>
    <scope>NUCLEOTIDE SEQUENCE</scope>
    <source>
        <strain evidence="3">MP-N11</strain>
    </source>
</reference>
<accession>A0A9W8JUA9</accession>
<feature type="compositionally biased region" description="Acidic residues" evidence="1">
    <location>
        <begin position="645"/>
        <end position="661"/>
    </location>
</feature>
<dbReference type="EMBL" id="JANKHO010001326">
    <property type="protein sequence ID" value="KAJ3502127.1"/>
    <property type="molecule type" value="Genomic_DNA"/>
</dbReference>
<evidence type="ECO:0000259" key="2">
    <source>
        <dbReference type="Pfam" id="PF20149"/>
    </source>
</evidence>
<feature type="region of interest" description="Disordered" evidence="1">
    <location>
        <begin position="1"/>
        <end position="27"/>
    </location>
</feature>
<evidence type="ECO:0000313" key="3">
    <source>
        <dbReference type="EMBL" id="KAJ3502127.1"/>
    </source>
</evidence>
<organism evidence="3 4">
    <name type="scientific">Agrocybe chaxingu</name>
    <dbReference type="NCBI Taxonomy" id="84603"/>
    <lineage>
        <taxon>Eukaryota</taxon>
        <taxon>Fungi</taxon>
        <taxon>Dikarya</taxon>
        <taxon>Basidiomycota</taxon>
        <taxon>Agaricomycotina</taxon>
        <taxon>Agaricomycetes</taxon>
        <taxon>Agaricomycetidae</taxon>
        <taxon>Agaricales</taxon>
        <taxon>Agaricineae</taxon>
        <taxon>Strophariaceae</taxon>
        <taxon>Agrocybe</taxon>
    </lineage>
</organism>
<sequence>MATRAPSSRKPPAGRVKQKPANSKDKPCWSLLLSSLSRLTSAPHNAASQELNPMPAAEVGITAADQENQAPTDQATGRPKRAGRSQHRQILEQTSDFIGQDLNKLNRKRAGIPLEEMHKDNELSNIKENPMAPPVVKRRKRGNMDGTDNGQHREGTPLQRAPPPLKEAPADGMYSTVSDLRIGSKGPQEKSSQPSHTQHATSGTSRGQGAPCPASSTSDAGVNGPRSQSFATPSLVQQGSNGREMQPASATSRPCTRSLQSFATPNFTQSPSLGGKSVQQPASAAGTNGHQSFRAPNFTQGNSGGDSIQRPPSAMSRAGTGSLQSFTTPKFIQNNSSRNTIQRPASVMSGAGTNTAQLFATTNFSEAQGFESNPIQHRPLSMSRAGTSRLQSSATLDFVQGSSNGNTIQRSASAMSRAGMSSLTTSNIVQYTSNSSIQRPASVMSRAGMNGAQSFAMPNLSQAPGLGKNSIQGLSSATSRAGTSGLRSFAMPDPVQYGSGGSSIQRPPSATLRAGEVDLQVGASNIIQGNVTGEWMLSMIPMEPIKKNITQAGSSIPATILIFLLLKADIDKALPSEDEHAALAVLRRSATPDDSGMDIERDVLEEHHHKNCPNRPPRVDRLATAAIHQKRLGCEYGHDNSIDTPMDEEDEPEEGSSEEEDPRPQRRAPRNSKPKRDPDRTQLSYYEGPFKTALELGKKQFRGFVALHNSFPTREHHLKDAAHTLTRALDHCVTKEKFVFQKHEVQTRETNVLVFKEASTFRCVLKTMARPIVYQHYKDFVTAPLCDGNQLETQGMVQDAVKSIMGEESEYLMGGLDDQKRTNNLAHPAIREICVQFYYGRGEESVAALYEKDFKDTIPENAVALVCTCIHNCLDEYGDLGHYFAIKLDGKRYQAVYHAILDLIDSVKQHPYHKAKWDKNRCLWAREGMRLLNPVRTQNRRIVMRARLD</sequence>
<evidence type="ECO:0000313" key="4">
    <source>
        <dbReference type="Proteomes" id="UP001148786"/>
    </source>
</evidence>
<feature type="region of interest" description="Disordered" evidence="1">
    <location>
        <begin position="633"/>
        <end position="684"/>
    </location>
</feature>
<feature type="compositionally biased region" description="Polar residues" evidence="1">
    <location>
        <begin position="319"/>
        <end position="337"/>
    </location>
</feature>
<dbReference type="AlphaFoldDB" id="A0A9W8JUA9"/>
<feature type="compositionally biased region" description="Polar residues" evidence="1">
    <location>
        <begin position="189"/>
        <end position="207"/>
    </location>
</feature>
<keyword evidence="4" id="KW-1185">Reference proteome</keyword>
<proteinExistence type="predicted"/>
<feature type="domain" description="DUF6532" evidence="2">
    <location>
        <begin position="698"/>
        <end position="905"/>
    </location>
</feature>
<feature type="compositionally biased region" description="Polar residues" evidence="1">
    <location>
        <begin position="65"/>
        <end position="75"/>
    </location>
</feature>
<dbReference type="OrthoDB" id="3070412at2759"/>
<dbReference type="Pfam" id="PF20149">
    <property type="entry name" value="DUF6532"/>
    <property type="match status" value="1"/>
</dbReference>